<organism evidence="2">
    <name type="scientific">Chromera velia CCMP2878</name>
    <dbReference type="NCBI Taxonomy" id="1169474"/>
    <lineage>
        <taxon>Eukaryota</taxon>
        <taxon>Sar</taxon>
        <taxon>Alveolata</taxon>
        <taxon>Colpodellida</taxon>
        <taxon>Chromeraceae</taxon>
        <taxon>Chromera</taxon>
    </lineage>
</organism>
<feature type="region of interest" description="Disordered" evidence="1">
    <location>
        <begin position="1"/>
        <end position="21"/>
    </location>
</feature>
<gene>
    <name evidence="2" type="ORF">Cvel_23535</name>
</gene>
<dbReference type="VEuPathDB" id="CryptoDB:Cvel_23535"/>
<feature type="compositionally biased region" description="Basic residues" evidence="1">
    <location>
        <begin position="104"/>
        <end position="124"/>
    </location>
</feature>
<accession>A0A0G4GVH2</accession>
<name>A0A0G4GVH2_9ALVE</name>
<dbReference type="AlphaFoldDB" id="A0A0G4GVH2"/>
<dbReference type="EMBL" id="CDMZ01001587">
    <property type="protein sequence ID" value="CEM34812.1"/>
    <property type="molecule type" value="Genomic_DNA"/>
</dbReference>
<protein>
    <submittedName>
        <fullName evidence="2">Uncharacterized protein</fullName>
    </submittedName>
</protein>
<sequence>MAGHDQGKRGEHRNAKKDNLSVVTVTLTGDEKPVVVDPSIADEVLNPSDNSLGKVDAKQLYEEVSPQHQKIQQGVGSNIRHTPVEKGGEAWESLDEAVQERHRNTQRRKPTRASHSIMKKRLPV</sequence>
<feature type="region of interest" description="Disordered" evidence="1">
    <location>
        <begin position="96"/>
        <end position="124"/>
    </location>
</feature>
<evidence type="ECO:0000256" key="1">
    <source>
        <dbReference type="SAM" id="MobiDB-lite"/>
    </source>
</evidence>
<reference evidence="2" key="1">
    <citation type="submission" date="2014-11" db="EMBL/GenBank/DDBJ databases">
        <authorList>
            <person name="Otto D Thomas"/>
            <person name="Naeem Raeece"/>
        </authorList>
    </citation>
    <scope>NUCLEOTIDE SEQUENCE</scope>
</reference>
<feature type="compositionally biased region" description="Basic and acidic residues" evidence="1">
    <location>
        <begin position="1"/>
        <end position="19"/>
    </location>
</feature>
<proteinExistence type="predicted"/>
<evidence type="ECO:0000313" key="2">
    <source>
        <dbReference type="EMBL" id="CEM34812.1"/>
    </source>
</evidence>